<gene>
    <name evidence="2" type="ORF">UY3_13867</name>
</gene>
<sequence length="69" mass="7722">MAKEQADWSAPQTLRQAPDLAETPTLTGGVDLDCEFRKTAKLRAAVKLQGIKSTNKRKTHQDFPLTYYA</sequence>
<evidence type="ECO:0000313" key="2">
    <source>
        <dbReference type="EMBL" id="EMP29037.1"/>
    </source>
</evidence>
<evidence type="ECO:0000313" key="3">
    <source>
        <dbReference type="Proteomes" id="UP000031443"/>
    </source>
</evidence>
<dbReference type="EMBL" id="KB559457">
    <property type="protein sequence ID" value="EMP29037.1"/>
    <property type="molecule type" value="Genomic_DNA"/>
</dbReference>
<reference evidence="3" key="1">
    <citation type="journal article" date="2013" name="Nat. Genet.">
        <title>The draft genomes of soft-shell turtle and green sea turtle yield insights into the development and evolution of the turtle-specific body plan.</title>
        <authorList>
            <person name="Wang Z."/>
            <person name="Pascual-Anaya J."/>
            <person name="Zadissa A."/>
            <person name="Li W."/>
            <person name="Niimura Y."/>
            <person name="Huang Z."/>
            <person name="Li C."/>
            <person name="White S."/>
            <person name="Xiong Z."/>
            <person name="Fang D."/>
            <person name="Wang B."/>
            <person name="Ming Y."/>
            <person name="Chen Y."/>
            <person name="Zheng Y."/>
            <person name="Kuraku S."/>
            <person name="Pignatelli M."/>
            <person name="Herrero J."/>
            <person name="Beal K."/>
            <person name="Nozawa M."/>
            <person name="Li Q."/>
            <person name="Wang J."/>
            <person name="Zhang H."/>
            <person name="Yu L."/>
            <person name="Shigenobu S."/>
            <person name="Wang J."/>
            <person name="Liu J."/>
            <person name="Flicek P."/>
            <person name="Searle S."/>
            <person name="Wang J."/>
            <person name="Kuratani S."/>
            <person name="Yin Y."/>
            <person name="Aken B."/>
            <person name="Zhang G."/>
            <person name="Irie N."/>
        </authorList>
    </citation>
    <scope>NUCLEOTIDE SEQUENCE [LARGE SCALE GENOMIC DNA]</scope>
</reference>
<feature type="region of interest" description="Disordered" evidence="1">
    <location>
        <begin position="1"/>
        <end position="27"/>
    </location>
</feature>
<organism evidence="2 3">
    <name type="scientific">Chelonia mydas</name>
    <name type="common">Green sea-turtle</name>
    <name type="synonym">Chelonia agassizi</name>
    <dbReference type="NCBI Taxonomy" id="8469"/>
    <lineage>
        <taxon>Eukaryota</taxon>
        <taxon>Metazoa</taxon>
        <taxon>Chordata</taxon>
        <taxon>Craniata</taxon>
        <taxon>Vertebrata</taxon>
        <taxon>Euteleostomi</taxon>
        <taxon>Archelosauria</taxon>
        <taxon>Testudinata</taxon>
        <taxon>Testudines</taxon>
        <taxon>Cryptodira</taxon>
        <taxon>Durocryptodira</taxon>
        <taxon>Americhelydia</taxon>
        <taxon>Chelonioidea</taxon>
        <taxon>Cheloniidae</taxon>
        <taxon>Chelonia</taxon>
    </lineage>
</organism>
<dbReference type="Proteomes" id="UP000031443">
    <property type="component" value="Unassembled WGS sequence"/>
</dbReference>
<dbReference type="AlphaFoldDB" id="M7BLG3"/>
<keyword evidence="3" id="KW-1185">Reference proteome</keyword>
<protein>
    <submittedName>
        <fullName evidence="2">Uncharacterized protein</fullName>
    </submittedName>
</protein>
<proteinExistence type="predicted"/>
<name>M7BLG3_CHEMY</name>
<accession>M7BLG3</accession>
<evidence type="ECO:0000256" key="1">
    <source>
        <dbReference type="SAM" id="MobiDB-lite"/>
    </source>
</evidence>